<evidence type="ECO:0000313" key="3">
    <source>
        <dbReference type="Proteomes" id="UP001193035"/>
    </source>
</evidence>
<reference evidence="2 3" key="1">
    <citation type="submission" date="2019-05" db="EMBL/GenBank/DDBJ databases">
        <title>Ruegeria sp. nov., isolated from tidal flat.</title>
        <authorList>
            <person name="Kim W."/>
        </authorList>
    </citation>
    <scope>NUCLEOTIDE SEQUENCE [LARGE SCALE GENOMIC DNA]</scope>
    <source>
        <strain evidence="2 3">CAU 1488</strain>
    </source>
</reference>
<dbReference type="Proteomes" id="UP001193035">
    <property type="component" value="Unassembled WGS sequence"/>
</dbReference>
<accession>A0ABY2WUY7</accession>
<evidence type="ECO:0000313" key="2">
    <source>
        <dbReference type="EMBL" id="TMV06417.1"/>
    </source>
</evidence>
<comment type="caution">
    <text evidence="2">The sequence shown here is derived from an EMBL/GenBank/DDBJ whole genome shotgun (WGS) entry which is preliminary data.</text>
</comment>
<dbReference type="EMBL" id="VCPD01000005">
    <property type="protein sequence ID" value="TMV06417.1"/>
    <property type="molecule type" value="Genomic_DNA"/>
</dbReference>
<proteinExistence type="predicted"/>
<sequence>MFDVVYRTTGLRWMHSSDIEDMRSAIIDDDDDDGPDGGSPVVHGTRPERSDTEGLRRTIRR</sequence>
<feature type="region of interest" description="Disordered" evidence="1">
    <location>
        <begin position="24"/>
        <end position="61"/>
    </location>
</feature>
<feature type="compositionally biased region" description="Basic and acidic residues" evidence="1">
    <location>
        <begin position="45"/>
        <end position="61"/>
    </location>
</feature>
<dbReference type="RefSeq" id="WP_138843607.1">
    <property type="nucleotide sequence ID" value="NZ_VCPD01000005.1"/>
</dbReference>
<organism evidence="2 3">
    <name type="scientific">Ruegeria sediminis</name>
    <dbReference type="NCBI Taxonomy" id="2583820"/>
    <lineage>
        <taxon>Bacteria</taxon>
        <taxon>Pseudomonadati</taxon>
        <taxon>Pseudomonadota</taxon>
        <taxon>Alphaproteobacteria</taxon>
        <taxon>Rhodobacterales</taxon>
        <taxon>Roseobacteraceae</taxon>
        <taxon>Ruegeria</taxon>
    </lineage>
</organism>
<keyword evidence="3" id="KW-1185">Reference proteome</keyword>
<evidence type="ECO:0000256" key="1">
    <source>
        <dbReference type="SAM" id="MobiDB-lite"/>
    </source>
</evidence>
<protein>
    <submittedName>
        <fullName evidence="2">Uncharacterized protein</fullName>
    </submittedName>
</protein>
<gene>
    <name evidence="2" type="ORF">FGK63_14820</name>
</gene>
<name>A0ABY2WUY7_9RHOB</name>